<dbReference type="InterPro" id="IPR051461">
    <property type="entry name" value="UPF0750_membrane"/>
</dbReference>
<keyword evidence="3 6" id="KW-0812">Transmembrane</keyword>
<evidence type="ECO:0000259" key="7">
    <source>
        <dbReference type="Pfam" id="PF10035"/>
    </source>
</evidence>
<dbReference type="PANTHER" id="PTHR33545:SF5">
    <property type="entry name" value="UPF0750 MEMBRANE PROTEIN YITT"/>
    <property type="match status" value="1"/>
</dbReference>
<feature type="domain" description="DUF2179" evidence="7">
    <location>
        <begin position="218"/>
        <end position="272"/>
    </location>
</feature>
<reference evidence="8 9" key="1">
    <citation type="journal article" date="2014" name="BMC Genomics">
        <title>Comparison of environmental and isolate Sulfobacillus genomes reveals diverse carbon, sulfur, nitrogen, and hydrogen metabolisms.</title>
        <authorList>
            <person name="Justice N.B."/>
            <person name="Norman A."/>
            <person name="Brown C.T."/>
            <person name="Singh A."/>
            <person name="Thomas B.C."/>
            <person name="Banfield J.F."/>
        </authorList>
    </citation>
    <scope>NUCLEOTIDE SEQUENCE [LARGE SCALE GENOMIC DNA]</scope>
    <source>
        <strain evidence="8">AMDSBA1</strain>
    </source>
</reference>
<dbReference type="CDD" id="cd16380">
    <property type="entry name" value="YitT_C"/>
    <property type="match status" value="1"/>
</dbReference>
<sequence length="282" mass="30600">MTKLQQAVRDYALITVGTAITAIGINGFYVPARISDGGVSGIGIILLYVLHVPLWVSLTVLNVPLLWLSQRMWGTRVGLRTVYGTLMLSVMVGIIRIGAITHNVLLATVYGGLLSGVGIGIVFRARGTTGGSDVVARLLLRLLPVTMGQGMMIVDFFVISAFGVVFNPTLAMYSLIALFISSRAVDLVQEGVSYARAFTIVSQEPDLIAAKVMEVMDRGVTRIGAYGEYTKEPREILYVVITRSEVSTLKELVYSIDRTAFVVVATVHEVVGEGFRKPPIEF</sequence>
<keyword evidence="4 6" id="KW-1133">Transmembrane helix</keyword>
<evidence type="ECO:0000256" key="1">
    <source>
        <dbReference type="ARBA" id="ARBA00004651"/>
    </source>
</evidence>
<comment type="caution">
    <text evidence="8">The sequence shown here is derived from an EMBL/GenBank/DDBJ whole genome shotgun (WGS) entry which is preliminary data.</text>
</comment>
<dbReference type="Pfam" id="PF02588">
    <property type="entry name" value="YitT_membrane"/>
    <property type="match status" value="1"/>
</dbReference>
<evidence type="ECO:0000256" key="3">
    <source>
        <dbReference type="ARBA" id="ARBA00022692"/>
    </source>
</evidence>
<feature type="transmembrane region" description="Helical" evidence="6">
    <location>
        <begin position="81"/>
        <end position="99"/>
    </location>
</feature>
<dbReference type="Pfam" id="PF10035">
    <property type="entry name" value="DUF2179"/>
    <property type="match status" value="1"/>
</dbReference>
<organism evidence="8 9">
    <name type="scientific">Sulfobacillus benefaciens</name>
    <dbReference type="NCBI Taxonomy" id="453960"/>
    <lineage>
        <taxon>Bacteria</taxon>
        <taxon>Bacillati</taxon>
        <taxon>Bacillota</taxon>
        <taxon>Clostridia</taxon>
        <taxon>Eubacteriales</taxon>
        <taxon>Clostridiales Family XVII. Incertae Sedis</taxon>
        <taxon>Sulfobacillus</taxon>
    </lineage>
</organism>
<accession>A0A2T2WQF1</accession>
<dbReference type="GO" id="GO:0005886">
    <property type="term" value="C:plasma membrane"/>
    <property type="evidence" value="ECO:0007669"/>
    <property type="project" value="UniProtKB-SubCell"/>
</dbReference>
<protein>
    <submittedName>
        <fullName evidence="8">YitT family protein</fullName>
    </submittedName>
</protein>
<dbReference type="InterPro" id="IPR019264">
    <property type="entry name" value="DUF2179"/>
</dbReference>
<proteinExistence type="predicted"/>
<feature type="transmembrane region" description="Helical" evidence="6">
    <location>
        <begin position="42"/>
        <end position="69"/>
    </location>
</feature>
<evidence type="ECO:0000313" key="8">
    <source>
        <dbReference type="EMBL" id="PSR24466.1"/>
    </source>
</evidence>
<evidence type="ECO:0000313" key="9">
    <source>
        <dbReference type="Proteomes" id="UP000242699"/>
    </source>
</evidence>
<dbReference type="AlphaFoldDB" id="A0A2T2WQF1"/>
<dbReference type="PANTHER" id="PTHR33545">
    <property type="entry name" value="UPF0750 MEMBRANE PROTEIN YITT-RELATED"/>
    <property type="match status" value="1"/>
</dbReference>
<dbReference type="PIRSF" id="PIRSF006483">
    <property type="entry name" value="Membrane_protein_YitT"/>
    <property type="match status" value="1"/>
</dbReference>
<name>A0A2T2WQF1_9FIRM</name>
<keyword evidence="2" id="KW-1003">Cell membrane</keyword>
<dbReference type="EMBL" id="PXYT01000077">
    <property type="protein sequence ID" value="PSR24466.1"/>
    <property type="molecule type" value="Genomic_DNA"/>
</dbReference>
<dbReference type="InterPro" id="IPR003740">
    <property type="entry name" value="YitT"/>
</dbReference>
<gene>
    <name evidence="8" type="ORF">C7B43_18975</name>
</gene>
<evidence type="ECO:0000256" key="6">
    <source>
        <dbReference type="SAM" id="Phobius"/>
    </source>
</evidence>
<keyword evidence="5 6" id="KW-0472">Membrane</keyword>
<dbReference type="Gene3D" id="3.30.70.120">
    <property type="match status" value="1"/>
</dbReference>
<dbReference type="InterPro" id="IPR015867">
    <property type="entry name" value="N-reg_PII/ATP_PRibTrfase_C"/>
</dbReference>
<feature type="transmembrane region" description="Helical" evidence="6">
    <location>
        <begin position="105"/>
        <end position="126"/>
    </location>
</feature>
<evidence type="ECO:0000256" key="2">
    <source>
        <dbReference type="ARBA" id="ARBA00022475"/>
    </source>
</evidence>
<comment type="subcellular location">
    <subcellularLocation>
        <location evidence="1">Cell membrane</location>
        <topology evidence="1">Multi-pass membrane protein</topology>
    </subcellularLocation>
</comment>
<feature type="transmembrane region" description="Helical" evidence="6">
    <location>
        <begin position="12"/>
        <end position="30"/>
    </location>
</feature>
<evidence type="ECO:0000256" key="4">
    <source>
        <dbReference type="ARBA" id="ARBA00022989"/>
    </source>
</evidence>
<evidence type="ECO:0000256" key="5">
    <source>
        <dbReference type="ARBA" id="ARBA00023136"/>
    </source>
</evidence>
<dbReference type="Proteomes" id="UP000242699">
    <property type="component" value="Unassembled WGS sequence"/>
</dbReference>